<feature type="transmembrane region" description="Helical" evidence="1">
    <location>
        <begin position="98"/>
        <end position="116"/>
    </location>
</feature>
<evidence type="ECO:0000313" key="3">
    <source>
        <dbReference type="Proteomes" id="UP000464954"/>
    </source>
</evidence>
<name>A0A6P1M5W2_9BACT</name>
<keyword evidence="3" id="KW-1185">Reference proteome</keyword>
<feature type="transmembrane region" description="Helical" evidence="1">
    <location>
        <begin position="268"/>
        <end position="286"/>
    </location>
</feature>
<keyword evidence="1" id="KW-0472">Membrane</keyword>
<keyword evidence="1" id="KW-0812">Transmembrane</keyword>
<dbReference type="KEGG" id="taer:GT409_12310"/>
<reference evidence="2 3" key="1">
    <citation type="submission" date="2020-01" db="EMBL/GenBank/DDBJ databases">
        <title>Ponticoccus aerotolerans gen. nov., sp. nov., an anaerobic bacterium and proposal of Ponticoccusceae fam. nov., Ponticoccusles ord. nov. and Ponticoccuse classis nov. in the phylum Kiritimatiellaeota.</title>
        <authorList>
            <person name="Zhou L.Y."/>
            <person name="Du Z.J."/>
        </authorList>
    </citation>
    <scope>NUCLEOTIDE SEQUENCE [LARGE SCALE GENOMIC DNA]</scope>
    <source>
        <strain evidence="2 3">S-5007</strain>
    </source>
</reference>
<evidence type="ECO:0008006" key="4">
    <source>
        <dbReference type="Google" id="ProtNLM"/>
    </source>
</evidence>
<evidence type="ECO:0000256" key="1">
    <source>
        <dbReference type="SAM" id="Phobius"/>
    </source>
</evidence>
<keyword evidence="1" id="KW-1133">Transmembrane helix</keyword>
<feature type="transmembrane region" description="Helical" evidence="1">
    <location>
        <begin position="6"/>
        <end position="35"/>
    </location>
</feature>
<organism evidence="2 3">
    <name type="scientific">Tichowtungia aerotolerans</name>
    <dbReference type="NCBI Taxonomy" id="2697043"/>
    <lineage>
        <taxon>Bacteria</taxon>
        <taxon>Pseudomonadati</taxon>
        <taxon>Kiritimatiellota</taxon>
        <taxon>Tichowtungiia</taxon>
        <taxon>Tichowtungiales</taxon>
        <taxon>Tichowtungiaceae</taxon>
        <taxon>Tichowtungia</taxon>
    </lineage>
</organism>
<dbReference type="EMBL" id="CP047593">
    <property type="protein sequence ID" value="QHI70189.1"/>
    <property type="molecule type" value="Genomic_DNA"/>
</dbReference>
<dbReference type="AlphaFoldDB" id="A0A6P1M5W2"/>
<feature type="transmembrane region" description="Helical" evidence="1">
    <location>
        <begin position="223"/>
        <end position="240"/>
    </location>
</feature>
<dbReference type="Proteomes" id="UP000464954">
    <property type="component" value="Chromosome"/>
</dbReference>
<feature type="transmembrane region" description="Helical" evidence="1">
    <location>
        <begin position="414"/>
        <end position="433"/>
    </location>
</feature>
<feature type="transmembrane region" description="Helical" evidence="1">
    <location>
        <begin position="71"/>
        <end position="89"/>
    </location>
</feature>
<feature type="transmembrane region" description="Helical" evidence="1">
    <location>
        <begin position="47"/>
        <end position="65"/>
    </location>
</feature>
<protein>
    <recommendedName>
        <fullName evidence="4">O-antigen ligase domain-containing protein</fullName>
    </recommendedName>
</protein>
<accession>A0A6P1M5W2</accession>
<feature type="transmembrane region" description="Helical" evidence="1">
    <location>
        <begin position="152"/>
        <end position="171"/>
    </location>
</feature>
<gene>
    <name evidence="2" type="ORF">GT409_12310</name>
</gene>
<proteinExistence type="predicted"/>
<feature type="transmembrane region" description="Helical" evidence="1">
    <location>
        <begin position="191"/>
        <end position="211"/>
    </location>
</feature>
<feature type="transmembrane region" description="Helical" evidence="1">
    <location>
        <begin position="122"/>
        <end position="140"/>
    </location>
</feature>
<sequence>MKPGTILLILFPVLFLILNVFFSPIQSAFFMLTAGGALYLISNPPKLVWFYALFILFAPPLFFYFPSLRQVGTILSLGLWASMLLLLCFRRASINDRLLRFALVFLVAGSMGALQGDLIPKNFIQFYVTYLAGLIFFWQARLILNGKFPRHFAKWLHGFFLIQLIMNVLYWKGINPIQHQFMYLPSYMADFSVGTLGSCAYVAYFTCFYLFFLNALCREEGRITVGLLILNLLAYFQLFLTYTNHAYMVFSVAVVFQLFLIGRKWWRWLLAGLGVCVIIFAGVQLSRSEYLQRRLDRQVIHGPKRIVIDKLLDRDGLSVLVGEGPGAVVSGVAMATGAPKAFEYLTDVYLTTSGQRELVGGSIFQQPVTEISVLFGETGAVGMISYYGILLFLAITVTLRYCRGEYSNPIQRALAGSFPFVVLFMLGISSLTLVFADDVMVVLLWGMAALVWDPAPRERSV</sequence>
<evidence type="ECO:0000313" key="2">
    <source>
        <dbReference type="EMBL" id="QHI70189.1"/>
    </source>
</evidence>
<dbReference type="RefSeq" id="WP_160629367.1">
    <property type="nucleotide sequence ID" value="NZ_CP047593.1"/>
</dbReference>
<feature type="transmembrane region" description="Helical" evidence="1">
    <location>
        <begin position="384"/>
        <end position="402"/>
    </location>
</feature>